<dbReference type="CDD" id="cd07061">
    <property type="entry name" value="HP_HAP_like"/>
    <property type="match status" value="1"/>
</dbReference>
<evidence type="ECO:0000256" key="4">
    <source>
        <dbReference type="ARBA" id="ARBA00036311"/>
    </source>
</evidence>
<dbReference type="SUPFAM" id="SSF53254">
    <property type="entry name" value="Phosphoglycerate mutase-like"/>
    <property type="match status" value="1"/>
</dbReference>
<organism evidence="8">
    <name type="scientific">Menopon gallinae</name>
    <name type="common">poultry shaft louse</name>
    <dbReference type="NCBI Taxonomy" id="328185"/>
    <lineage>
        <taxon>Eukaryota</taxon>
        <taxon>Metazoa</taxon>
        <taxon>Ecdysozoa</taxon>
        <taxon>Arthropoda</taxon>
        <taxon>Hexapoda</taxon>
        <taxon>Insecta</taxon>
        <taxon>Pterygota</taxon>
        <taxon>Neoptera</taxon>
        <taxon>Paraneoptera</taxon>
        <taxon>Psocodea</taxon>
        <taxon>Troctomorpha</taxon>
        <taxon>Phthiraptera</taxon>
        <taxon>Amblycera</taxon>
        <taxon>Menoponidae</taxon>
        <taxon>Menopon</taxon>
    </lineage>
</organism>
<accession>A0AAW2H7Y2</accession>
<comment type="similarity">
    <text evidence="2">Belongs to the histidine acid phosphatase family.</text>
</comment>
<protein>
    <recommendedName>
        <fullName evidence="5">2-phosphoxylose phosphatase 1</fullName>
    </recommendedName>
    <alternativeName>
        <fullName evidence="6">Acid phosphatase-like protein 2</fullName>
    </alternativeName>
</protein>
<evidence type="ECO:0000256" key="1">
    <source>
        <dbReference type="ARBA" id="ARBA00000032"/>
    </source>
</evidence>
<dbReference type="Gene3D" id="3.40.50.1240">
    <property type="entry name" value="Phosphoglycerate mutase-like"/>
    <property type="match status" value="1"/>
</dbReference>
<evidence type="ECO:0000256" key="6">
    <source>
        <dbReference type="ARBA" id="ARBA00041499"/>
    </source>
</evidence>
<comment type="catalytic activity">
    <reaction evidence="4">
        <text>3-O-[beta-D-GlcA-(1-&gt;3)-beta-D-Gal-(1-&gt;3)-beta-D-Gal-(1-&gt;4)-beta-D-2-O-P-Xyl]-L-seryl-[protein] + H2O = 3-O-(beta-D-GlcA-(1-&gt;3)-beta-D-Gal-(1-&gt;3)-beta-D-Gal-(1-&gt;4)-beta-D-Xyl)-L-seryl-[protein] + phosphate</text>
        <dbReference type="Rhea" id="RHEA:56512"/>
        <dbReference type="Rhea" id="RHEA-COMP:12573"/>
        <dbReference type="Rhea" id="RHEA-COMP:14559"/>
        <dbReference type="ChEBI" id="CHEBI:15377"/>
        <dbReference type="ChEBI" id="CHEBI:43474"/>
        <dbReference type="ChEBI" id="CHEBI:132093"/>
        <dbReference type="ChEBI" id="CHEBI:140495"/>
    </reaction>
</comment>
<evidence type="ECO:0000256" key="2">
    <source>
        <dbReference type="ARBA" id="ARBA00005375"/>
    </source>
</evidence>
<comment type="catalytic activity">
    <reaction evidence="1">
        <text>a phosphate monoester + H2O = an alcohol + phosphate</text>
        <dbReference type="Rhea" id="RHEA:15017"/>
        <dbReference type="ChEBI" id="CHEBI:15377"/>
        <dbReference type="ChEBI" id="CHEBI:30879"/>
        <dbReference type="ChEBI" id="CHEBI:43474"/>
        <dbReference type="ChEBI" id="CHEBI:67140"/>
        <dbReference type="EC" id="3.1.3.2"/>
    </reaction>
</comment>
<dbReference type="InterPro" id="IPR033379">
    <property type="entry name" value="Acid_Pase_AS"/>
</dbReference>
<evidence type="ECO:0000256" key="7">
    <source>
        <dbReference type="SAM" id="MobiDB-lite"/>
    </source>
</evidence>
<dbReference type="PANTHER" id="PTHR11567">
    <property type="entry name" value="ACID PHOSPHATASE-RELATED"/>
    <property type="match status" value="1"/>
</dbReference>
<evidence type="ECO:0000313" key="8">
    <source>
        <dbReference type="EMBL" id="KAL0265907.1"/>
    </source>
</evidence>
<feature type="region of interest" description="Disordered" evidence="7">
    <location>
        <begin position="1"/>
        <end position="20"/>
    </location>
</feature>
<dbReference type="InterPro" id="IPR029033">
    <property type="entry name" value="His_PPase_superfam"/>
</dbReference>
<sequence length="446" mass="50446">MRQAHGPAPVQTPGIGAQNETKDNETCGGCAYMIWNSLWLRFIGNLLSQKGRGEDFHIISASPGARRFSWYCGVDSYSRKAQKRGYSIEKVIVIHRHGDRAPVTMKESKWEEKTCVSCVRGDRGSIGPCGERKCESGDLTVKGYEQLKKLGRFVKEQYGTLLGDTDGSLSEIDMRATAAPRTYSSLFGLVNGIKRTEHLEYVNIPADDSLLVPESCRRLNEVMKAQGRERYKSINTSKRAFDPMKTADNYWTHMCNDVAINCNVLDCSEKTIWEYLDASSSIWKEQAKVVNENESILRILFGKFAGELAEIIVSDTRVHIYSVHDGSLSSVLAGLGARVYERPPYGSAIFIERWTDKKNDKFVRVVYNNRVCRTLIDGDTNIPLDKFLRKSILGEPAWPPVGPLQMLWRQFPLASVVVKDFIHRERERTPEKINGRYQDTCVTHSS</sequence>
<comment type="caution">
    <text evidence="8">The sequence shown here is derived from an EMBL/GenBank/DDBJ whole genome shotgun (WGS) entry which is preliminary data.</text>
</comment>
<dbReference type="InterPro" id="IPR050645">
    <property type="entry name" value="Histidine_acid_phosphatase"/>
</dbReference>
<name>A0AAW2H7Y2_9NEOP</name>
<dbReference type="GO" id="GO:0003993">
    <property type="term" value="F:acid phosphatase activity"/>
    <property type="evidence" value="ECO:0007669"/>
    <property type="project" value="UniProtKB-EC"/>
</dbReference>
<reference evidence="8" key="1">
    <citation type="journal article" date="2024" name="Gigascience">
        <title>Chromosome-level genome of the poultry shaft louse Menopon gallinae provides insight into the host-switching and adaptive evolution of parasitic lice.</title>
        <authorList>
            <person name="Xu Y."/>
            <person name="Ma L."/>
            <person name="Liu S."/>
            <person name="Liang Y."/>
            <person name="Liu Q."/>
            <person name="He Z."/>
            <person name="Tian L."/>
            <person name="Duan Y."/>
            <person name="Cai W."/>
            <person name="Li H."/>
            <person name="Song F."/>
        </authorList>
    </citation>
    <scope>NUCLEOTIDE SEQUENCE</scope>
    <source>
        <strain evidence="8">Cailab_2023a</strain>
    </source>
</reference>
<gene>
    <name evidence="8" type="ORF">PYX00_011624</name>
</gene>
<proteinExistence type="inferred from homology"/>
<evidence type="ECO:0000256" key="5">
    <source>
        <dbReference type="ARBA" id="ARBA00040357"/>
    </source>
</evidence>
<dbReference type="PROSITE" id="PS00616">
    <property type="entry name" value="HIS_ACID_PHOSPHAT_1"/>
    <property type="match status" value="1"/>
</dbReference>
<evidence type="ECO:0000256" key="3">
    <source>
        <dbReference type="ARBA" id="ARBA00022801"/>
    </source>
</evidence>
<dbReference type="InterPro" id="IPR000560">
    <property type="entry name" value="His_Pase_clade-2"/>
</dbReference>
<dbReference type="Pfam" id="PF00328">
    <property type="entry name" value="His_Phos_2"/>
    <property type="match status" value="1"/>
</dbReference>
<keyword evidence="3" id="KW-0378">Hydrolase</keyword>
<dbReference type="PANTHER" id="PTHR11567:SF110">
    <property type="entry name" value="2-PHOSPHOXYLOSE PHOSPHATASE 1"/>
    <property type="match status" value="1"/>
</dbReference>
<dbReference type="EMBL" id="JARGDH010000006">
    <property type="protein sequence ID" value="KAL0265907.1"/>
    <property type="molecule type" value="Genomic_DNA"/>
</dbReference>
<dbReference type="AlphaFoldDB" id="A0AAW2H7Y2"/>